<dbReference type="HOGENOM" id="CLU_015134_3_2_7"/>
<comment type="subunit">
    <text evidence="11">NDH-1 is composed of 13 different subunits. Subunits NuoB, CD, E, F, and G constitute the peripheral sector of the complex.</text>
</comment>
<keyword evidence="16" id="KW-1185">Reference proteome</keyword>
<name>E1X480_HALMS</name>
<dbReference type="eggNOG" id="COG0852">
    <property type="taxonomic scope" value="Bacteria"/>
</dbReference>
<proteinExistence type="inferred from homology"/>
<dbReference type="PATRIC" id="fig|862908.3.peg.2141"/>
<dbReference type="SUPFAM" id="SSF143243">
    <property type="entry name" value="Nqo5-like"/>
    <property type="match status" value="1"/>
</dbReference>
<evidence type="ECO:0000256" key="3">
    <source>
        <dbReference type="ARBA" id="ARBA00005769"/>
    </source>
</evidence>
<dbReference type="GO" id="GO:0048038">
    <property type="term" value="F:quinone binding"/>
    <property type="evidence" value="ECO:0007669"/>
    <property type="project" value="InterPro"/>
</dbReference>
<dbReference type="PANTHER" id="PTHR11993:SF10">
    <property type="entry name" value="NADH DEHYDROGENASE [UBIQUINONE] IRON-SULFUR PROTEIN 2, MITOCHONDRIAL"/>
    <property type="match status" value="1"/>
</dbReference>
<comment type="function">
    <text evidence="1">NDH-1 shuttles electrons from NADH, via FMN and iron-sulfur (Fe-S) centers, to quinones in the respiratory chain. The immediate electron acceptor for the enzyme in this species is believed to be ubiquinone. Couples the redox reaction to proton translocation (for every two electrons transferred, four hydrogen ions are translocated across the cytoplasmic membrane), and thus conserves the redox energy in a proton gradient.</text>
</comment>
<evidence type="ECO:0000256" key="6">
    <source>
        <dbReference type="ARBA" id="ARBA00022475"/>
    </source>
</evidence>
<keyword evidence="8" id="KW-0520">NAD</keyword>
<comment type="similarity">
    <text evidence="4">In the C-terminal section; belongs to the complex I 49 kDa subunit family.</text>
</comment>
<dbReference type="InterPro" id="IPR001268">
    <property type="entry name" value="NADH_UbQ_OxRdtase_30kDa_su"/>
</dbReference>
<dbReference type="PROSITE" id="PS00535">
    <property type="entry name" value="COMPLEX1_49K"/>
    <property type="match status" value="1"/>
</dbReference>
<keyword evidence="6" id="KW-1003">Cell membrane</keyword>
<dbReference type="InterPro" id="IPR037232">
    <property type="entry name" value="NADH_quin_OxRdtase_su_C/D-like"/>
</dbReference>
<dbReference type="Pfam" id="PF00346">
    <property type="entry name" value="Complex1_49kDa"/>
    <property type="match status" value="1"/>
</dbReference>
<evidence type="ECO:0000256" key="1">
    <source>
        <dbReference type="ARBA" id="ARBA00002378"/>
    </source>
</evidence>
<keyword evidence="5" id="KW-0813">Transport</keyword>
<evidence type="ECO:0000256" key="9">
    <source>
        <dbReference type="ARBA" id="ARBA00023136"/>
    </source>
</evidence>
<dbReference type="InterPro" id="IPR022885">
    <property type="entry name" value="NDH1_su_D/H"/>
</dbReference>
<evidence type="ECO:0000256" key="12">
    <source>
        <dbReference type="ARBA" id="ARBA00047712"/>
    </source>
</evidence>
<dbReference type="Gene3D" id="1.10.645.10">
    <property type="entry name" value="Cytochrome-c3 Hydrogenase, chain B"/>
    <property type="match status" value="1"/>
</dbReference>
<evidence type="ECO:0000313" key="15">
    <source>
        <dbReference type="EMBL" id="CBW27052.1"/>
    </source>
</evidence>
<evidence type="ECO:0000256" key="4">
    <source>
        <dbReference type="ARBA" id="ARBA00010019"/>
    </source>
</evidence>
<dbReference type="InterPro" id="IPR001135">
    <property type="entry name" value="NADH_Q_OxRdtase_suD"/>
</dbReference>
<keyword evidence="10" id="KW-0511">Multifunctional enzyme</keyword>
<dbReference type="RefSeq" id="WP_014244829.1">
    <property type="nucleotide sequence ID" value="NC_016620.1"/>
</dbReference>
<keyword evidence="9" id="KW-0472">Membrane</keyword>
<dbReference type="SUPFAM" id="SSF56762">
    <property type="entry name" value="HydB/Nqo4-like"/>
    <property type="match status" value="1"/>
</dbReference>
<gene>
    <name evidence="15" type="ordered locus">BMS_2250</name>
</gene>
<dbReference type="GO" id="GO:0008137">
    <property type="term" value="F:NADH dehydrogenase (ubiquinone) activity"/>
    <property type="evidence" value="ECO:0007669"/>
    <property type="project" value="InterPro"/>
</dbReference>
<dbReference type="GO" id="GO:0016651">
    <property type="term" value="F:oxidoreductase activity, acting on NAD(P)H"/>
    <property type="evidence" value="ECO:0007669"/>
    <property type="project" value="InterPro"/>
</dbReference>
<dbReference type="AlphaFoldDB" id="E1X480"/>
<keyword evidence="7" id="KW-1278">Translocase</keyword>
<organism evidence="15 16">
    <name type="scientific">Halobacteriovorax marinus (strain ATCC BAA-682 / DSM 15412 / SJ)</name>
    <name type="common">Bacteriovorax marinus</name>
    <dbReference type="NCBI Taxonomy" id="862908"/>
    <lineage>
        <taxon>Bacteria</taxon>
        <taxon>Pseudomonadati</taxon>
        <taxon>Bdellovibrionota</taxon>
        <taxon>Bacteriovoracia</taxon>
        <taxon>Bacteriovoracales</taxon>
        <taxon>Halobacteriovoraceae</taxon>
        <taxon>Halobacteriovorax</taxon>
    </lineage>
</organism>
<dbReference type="KEGG" id="bmx:BMS_2250"/>
<reference evidence="16" key="1">
    <citation type="journal article" date="2013" name="ISME J.">
        <title>A small predatory core genome in the divergent marine Bacteriovorax marinus SJ and the terrestrial Bdellovibrio bacteriovorus.</title>
        <authorList>
            <person name="Crossman L.C."/>
            <person name="Chen H."/>
            <person name="Cerdeno-Tarraga A.M."/>
            <person name="Brooks K."/>
            <person name="Quail M.A."/>
            <person name="Pineiro S.A."/>
            <person name="Hobley L."/>
            <person name="Sockett R.E."/>
            <person name="Bentley S.D."/>
            <person name="Parkhill J."/>
            <person name="Williams H.N."/>
            <person name="Stine O.C."/>
        </authorList>
    </citation>
    <scope>NUCLEOTIDE SEQUENCE [LARGE SCALE GENOMIC DNA]</scope>
    <source>
        <strain evidence="16">ATCC BAA-682 / DSM 15412 / SJ</strain>
    </source>
</reference>
<dbReference type="GO" id="GO:0051287">
    <property type="term" value="F:NAD binding"/>
    <property type="evidence" value="ECO:0007669"/>
    <property type="project" value="InterPro"/>
</dbReference>
<dbReference type="GO" id="GO:0005886">
    <property type="term" value="C:plasma membrane"/>
    <property type="evidence" value="ECO:0007669"/>
    <property type="project" value="UniProtKB-SubCell"/>
</dbReference>
<accession>E1X480</accession>
<evidence type="ECO:0000259" key="14">
    <source>
        <dbReference type="Pfam" id="PF00346"/>
    </source>
</evidence>
<evidence type="ECO:0000256" key="7">
    <source>
        <dbReference type="ARBA" id="ARBA00022967"/>
    </source>
</evidence>
<dbReference type="InterPro" id="IPR014029">
    <property type="entry name" value="NADH_UbQ_OxRdtase_49kDa_CS"/>
</dbReference>
<dbReference type="Gene3D" id="3.30.460.80">
    <property type="entry name" value="NADH:ubiquinone oxidoreductase, 30kDa subunit"/>
    <property type="match status" value="1"/>
</dbReference>
<evidence type="ECO:0000313" key="16">
    <source>
        <dbReference type="Proteomes" id="UP000008963"/>
    </source>
</evidence>
<dbReference type="PANTHER" id="PTHR11993">
    <property type="entry name" value="NADH-UBIQUINONE OXIDOREDUCTASE 49 KDA SUBUNIT"/>
    <property type="match status" value="1"/>
</dbReference>
<evidence type="ECO:0000256" key="5">
    <source>
        <dbReference type="ARBA" id="ARBA00022448"/>
    </source>
</evidence>
<protein>
    <submittedName>
        <fullName evidence="15">NADH dehydrogenase I chain C/D</fullName>
    </submittedName>
</protein>
<dbReference type="InterPro" id="IPR029014">
    <property type="entry name" value="NiFe-Hase_large"/>
</dbReference>
<feature type="domain" description="NADH-quinone oxidoreductase subunit D" evidence="14">
    <location>
        <begin position="301"/>
        <end position="536"/>
    </location>
</feature>
<dbReference type="eggNOG" id="COG0649">
    <property type="taxonomic scope" value="Bacteria"/>
</dbReference>
<dbReference type="Pfam" id="PF00329">
    <property type="entry name" value="Complex1_30kDa"/>
    <property type="match status" value="1"/>
</dbReference>
<evidence type="ECO:0000259" key="13">
    <source>
        <dbReference type="Pfam" id="PF00329"/>
    </source>
</evidence>
<evidence type="ECO:0000256" key="8">
    <source>
        <dbReference type="ARBA" id="ARBA00023027"/>
    </source>
</evidence>
<evidence type="ECO:0000256" key="2">
    <source>
        <dbReference type="ARBA" id="ARBA00004417"/>
    </source>
</evidence>
<dbReference type="EMBL" id="FQ312005">
    <property type="protein sequence ID" value="CBW27052.1"/>
    <property type="molecule type" value="Genomic_DNA"/>
</dbReference>
<evidence type="ECO:0000256" key="10">
    <source>
        <dbReference type="ARBA" id="ARBA00023268"/>
    </source>
</evidence>
<comment type="subcellular location">
    <subcellularLocation>
        <location evidence="2">Cell inner membrane</location>
        <topology evidence="2">Peripheral membrane protein</topology>
    </subcellularLocation>
</comment>
<feature type="domain" description="NADH:ubiquinone oxidoreductase 30kDa subunit" evidence="13">
    <location>
        <begin position="29"/>
        <end position="146"/>
    </location>
</feature>
<evidence type="ECO:0000256" key="11">
    <source>
        <dbReference type="ARBA" id="ARBA00038617"/>
    </source>
</evidence>
<comment type="similarity">
    <text evidence="3">Belongs to the complex I 49 kDa subunit family.</text>
</comment>
<sequence>MSIRNELSLTFNEGLCERSGVTTLILDESKDLKSTLKKLKETFGFIMLLDIIAIDNSKKENATKRFQLSYFLLNMEEHFRLQVILNFDNDRQEILPSASDIWTNAHWCEREIWEMFGISFGPDSEHRLLTPKEIIGFPLRKDFQLEIDEDYKSREFSFSKNLSLPKYKENLLETISIGPIHPEFKGSMKMNFEVEGDFILRSNFEVGYLHRGIEKTCEQRIYAQIPSLIEKLNFFSSAANSVGWCKAVEELSQIDIPDKAKAIRMVLCEFARVSDHAQCLASMVKSTGIFEGVQICRKISNKVANLFSALNGSTKGSYLNSIGGLNFELPVGWINDCLDELKSILSLSNELSMHLNRADFWKERLQTAPLNAYEAIDLGVSGPNLRSCGVNYDIRKVSPYYFYEDVDFDIPLGINGDSYDRFLVRVEEIRQSLRIISQVLDSLPAGQVRVDKEYLQCNTLNFKVQEKSIYSMIEAVNGELGFYIESDGSNCPYRVKIKAPSFSSAQAFSRMLPGTRLEDCMVSLSSMNIVLGELDR</sequence>
<comment type="catalytic activity">
    <reaction evidence="12">
        <text>a quinone + NADH + 5 H(+)(in) = a quinol + NAD(+) + 4 H(+)(out)</text>
        <dbReference type="Rhea" id="RHEA:57888"/>
        <dbReference type="ChEBI" id="CHEBI:15378"/>
        <dbReference type="ChEBI" id="CHEBI:24646"/>
        <dbReference type="ChEBI" id="CHEBI:57540"/>
        <dbReference type="ChEBI" id="CHEBI:57945"/>
        <dbReference type="ChEBI" id="CHEBI:132124"/>
    </reaction>
</comment>
<dbReference type="Proteomes" id="UP000008963">
    <property type="component" value="Chromosome"/>
</dbReference>
<dbReference type="STRING" id="862908.BMS_2250"/>
<dbReference type="OrthoDB" id="5287499at2"/>